<keyword evidence="1" id="KW-0378">Hydrolase</keyword>
<proteinExistence type="predicted"/>
<dbReference type="AlphaFoldDB" id="A0A174A4V3"/>
<accession>A0A174A4V3</accession>
<protein>
    <submittedName>
        <fullName evidence="1">NUDIX family hydrolase</fullName>
    </submittedName>
</protein>
<dbReference type="GO" id="GO:0016787">
    <property type="term" value="F:hydrolase activity"/>
    <property type="evidence" value="ECO:0007669"/>
    <property type="project" value="UniProtKB-KW"/>
</dbReference>
<evidence type="ECO:0000313" key="1">
    <source>
        <dbReference type="EMBL" id="CUN83193.1"/>
    </source>
</evidence>
<evidence type="ECO:0000313" key="2">
    <source>
        <dbReference type="Proteomes" id="UP000095594"/>
    </source>
</evidence>
<dbReference type="Proteomes" id="UP000095594">
    <property type="component" value="Unassembled WGS sequence"/>
</dbReference>
<sequence>MDLKERINGFVIEQQQLLLKMDMYFLPIDKLSEYRAYPTFFKDRLKSIKDGIEHIVTYEY</sequence>
<reference evidence="1 2" key="1">
    <citation type="submission" date="2015-09" db="EMBL/GenBank/DDBJ databases">
        <authorList>
            <consortium name="Pathogen Informatics"/>
        </authorList>
    </citation>
    <scope>NUCLEOTIDE SEQUENCE [LARGE SCALE GENOMIC DNA]</scope>
    <source>
        <strain evidence="1 2">2789STDY5834856</strain>
    </source>
</reference>
<name>A0A174A4V3_9CLOT</name>
<organism evidence="1 2">
    <name type="scientific">Clostridium disporicum</name>
    <dbReference type="NCBI Taxonomy" id="84024"/>
    <lineage>
        <taxon>Bacteria</taxon>
        <taxon>Bacillati</taxon>
        <taxon>Bacillota</taxon>
        <taxon>Clostridia</taxon>
        <taxon>Eubacteriales</taxon>
        <taxon>Clostridiaceae</taxon>
        <taxon>Clostridium</taxon>
    </lineage>
</organism>
<dbReference type="EMBL" id="CYZX01000003">
    <property type="protein sequence ID" value="CUN83193.1"/>
    <property type="molecule type" value="Genomic_DNA"/>
</dbReference>
<gene>
    <name evidence="1" type="ORF">ERS852471_00548</name>
</gene>